<dbReference type="EC" id="2.1.2.10" evidence="2 7"/>
<protein>
    <recommendedName>
        <fullName evidence="2 7">Aminomethyltransferase</fullName>
        <ecNumber evidence="2 7">2.1.2.10</ecNumber>
    </recommendedName>
    <alternativeName>
        <fullName evidence="5 7">Glycine cleavage system T protein</fullName>
    </alternativeName>
</protein>
<evidence type="ECO:0000256" key="6">
    <source>
        <dbReference type="ARBA" id="ARBA00047665"/>
    </source>
</evidence>
<dbReference type="InterPro" id="IPR013977">
    <property type="entry name" value="GcvT_C"/>
</dbReference>
<dbReference type="FunFam" id="3.30.70.1400:FF:000001">
    <property type="entry name" value="Aminomethyltransferase"/>
    <property type="match status" value="1"/>
</dbReference>
<dbReference type="GO" id="GO:0005829">
    <property type="term" value="C:cytosol"/>
    <property type="evidence" value="ECO:0007669"/>
    <property type="project" value="TreeGrafter"/>
</dbReference>
<comment type="function">
    <text evidence="7">The glycine cleavage system catalyzes the degradation of glycine.</text>
</comment>
<sequence length="363" mass="40462">MQRTRLYATHVAMGARMVDFAGWELPVQYPSGPTAEHHAVRNAAGLFDIDHMGQFELRGPDAEAFLQLVQVYDVAAMQPYDAHYSLLTYADGTIVDDIFLYRLPERWLVVVNAANRAKDLAWLQAHLNGFQVTLDDISDTTYMLALQGPKAEAILQRLTPADLASMPARTARETTLDGVPVLLGRTGYTGEDGFEIYAPDAQAEHLWQRILEAGADDGLLACGLAARDSLRFEACLPLYGHEIDAATNPLEARLGWVIDWGHDFIGREALLKVRLEEPQRLLIGFEMLDRAVPRQGYPIAVDGEVVGHVTTGMKSPTLDKFLGLGYVPRQHSKLGTELEILVRGTPRRARVVRRPFYKPRYKG</sequence>
<feature type="binding site" evidence="8">
    <location>
        <position position="195"/>
    </location>
    <ligand>
        <name>substrate</name>
    </ligand>
</feature>
<keyword evidence="3 7" id="KW-0032">Aminotransferase</keyword>
<dbReference type="GO" id="GO:0008483">
    <property type="term" value="F:transaminase activity"/>
    <property type="evidence" value="ECO:0007669"/>
    <property type="project" value="UniProtKB-KW"/>
</dbReference>
<dbReference type="PIRSF" id="PIRSF006487">
    <property type="entry name" value="GcvT"/>
    <property type="match status" value="1"/>
</dbReference>
<reference evidence="11 12" key="1">
    <citation type="submission" date="2019-06" db="EMBL/GenBank/DDBJ databases">
        <title>Genome sequence of Litorilinea aerophila BAA-2444.</title>
        <authorList>
            <person name="Maclea K.S."/>
            <person name="Maurais E.G."/>
            <person name="Iannazzi L.C."/>
        </authorList>
    </citation>
    <scope>NUCLEOTIDE SEQUENCE [LARGE SCALE GENOMIC DNA]</scope>
    <source>
        <strain evidence="11 12">ATCC BAA-2444</strain>
    </source>
</reference>
<comment type="catalytic activity">
    <reaction evidence="6 7">
        <text>N(6)-[(R)-S(8)-aminomethyldihydrolipoyl]-L-lysyl-[protein] + (6S)-5,6,7,8-tetrahydrofolate = N(6)-[(R)-dihydrolipoyl]-L-lysyl-[protein] + (6R)-5,10-methylene-5,6,7,8-tetrahydrofolate + NH4(+)</text>
        <dbReference type="Rhea" id="RHEA:16945"/>
        <dbReference type="Rhea" id="RHEA-COMP:10475"/>
        <dbReference type="Rhea" id="RHEA-COMP:10492"/>
        <dbReference type="ChEBI" id="CHEBI:15636"/>
        <dbReference type="ChEBI" id="CHEBI:28938"/>
        <dbReference type="ChEBI" id="CHEBI:57453"/>
        <dbReference type="ChEBI" id="CHEBI:83100"/>
        <dbReference type="ChEBI" id="CHEBI:83143"/>
        <dbReference type="EC" id="2.1.2.10"/>
    </reaction>
</comment>
<dbReference type="PANTHER" id="PTHR43757:SF2">
    <property type="entry name" value="AMINOMETHYLTRANSFERASE, MITOCHONDRIAL"/>
    <property type="match status" value="1"/>
</dbReference>
<evidence type="ECO:0000313" key="11">
    <source>
        <dbReference type="EMBL" id="TQE95644.1"/>
    </source>
</evidence>
<dbReference type="NCBIfam" id="NF001567">
    <property type="entry name" value="PRK00389.1"/>
    <property type="match status" value="1"/>
</dbReference>
<evidence type="ECO:0000256" key="8">
    <source>
        <dbReference type="PIRSR" id="PIRSR006487-1"/>
    </source>
</evidence>
<dbReference type="GO" id="GO:0004047">
    <property type="term" value="F:aminomethyltransferase activity"/>
    <property type="evidence" value="ECO:0007669"/>
    <property type="project" value="UniProtKB-UniRule"/>
</dbReference>
<dbReference type="InterPro" id="IPR028896">
    <property type="entry name" value="GcvT/YgfZ/DmdA"/>
</dbReference>
<evidence type="ECO:0000256" key="7">
    <source>
        <dbReference type="HAMAP-Rule" id="MF_00259"/>
    </source>
</evidence>
<dbReference type="Pfam" id="PF08669">
    <property type="entry name" value="GCV_T_C"/>
    <property type="match status" value="1"/>
</dbReference>
<keyword evidence="11" id="KW-0489">Methyltransferase</keyword>
<dbReference type="InterPro" id="IPR006222">
    <property type="entry name" value="GCVT_N"/>
</dbReference>
<evidence type="ECO:0000256" key="1">
    <source>
        <dbReference type="ARBA" id="ARBA00008609"/>
    </source>
</evidence>
<name>A0A540VFV4_9CHLR</name>
<dbReference type="InterPro" id="IPR027266">
    <property type="entry name" value="TrmE/GcvT-like"/>
</dbReference>
<dbReference type="GO" id="GO:0019464">
    <property type="term" value="P:glycine decarboxylation via glycine cleavage system"/>
    <property type="evidence" value="ECO:0007669"/>
    <property type="project" value="UniProtKB-UniRule"/>
</dbReference>
<dbReference type="InterPro" id="IPR006223">
    <property type="entry name" value="GcvT"/>
</dbReference>
<dbReference type="SUPFAM" id="SSF101790">
    <property type="entry name" value="Aminomethyltransferase beta-barrel domain"/>
    <property type="match status" value="1"/>
</dbReference>
<comment type="caution">
    <text evidence="11">The sequence shown here is derived from an EMBL/GenBank/DDBJ whole genome shotgun (WGS) entry which is preliminary data.</text>
</comment>
<accession>A0A540VFV4</accession>
<dbReference type="Gene3D" id="3.30.1360.120">
    <property type="entry name" value="Probable tRNA modification gtpase trme, domain 1"/>
    <property type="match status" value="1"/>
</dbReference>
<dbReference type="NCBIfam" id="TIGR00528">
    <property type="entry name" value="gcvT"/>
    <property type="match status" value="1"/>
</dbReference>
<dbReference type="Gene3D" id="3.30.70.1400">
    <property type="entry name" value="Aminomethyltransferase beta-barrel domains"/>
    <property type="match status" value="1"/>
</dbReference>
<feature type="domain" description="GCVT N-terminal" evidence="9">
    <location>
        <begin position="6"/>
        <end position="260"/>
    </location>
</feature>
<dbReference type="GO" id="GO:0005960">
    <property type="term" value="C:glycine cleavage complex"/>
    <property type="evidence" value="ECO:0007669"/>
    <property type="project" value="InterPro"/>
</dbReference>
<evidence type="ECO:0000259" key="9">
    <source>
        <dbReference type="Pfam" id="PF01571"/>
    </source>
</evidence>
<gene>
    <name evidence="7 11" type="primary">gcvT</name>
    <name evidence="11" type="ORF">FKZ61_10990</name>
</gene>
<comment type="similarity">
    <text evidence="1 7">Belongs to the GcvT family.</text>
</comment>
<dbReference type="GO" id="GO:0032259">
    <property type="term" value="P:methylation"/>
    <property type="evidence" value="ECO:0007669"/>
    <property type="project" value="UniProtKB-KW"/>
</dbReference>
<dbReference type="Proteomes" id="UP000317371">
    <property type="component" value="Unassembled WGS sequence"/>
</dbReference>
<evidence type="ECO:0000256" key="3">
    <source>
        <dbReference type="ARBA" id="ARBA00022576"/>
    </source>
</evidence>
<dbReference type="HAMAP" id="MF_00259">
    <property type="entry name" value="GcvT"/>
    <property type="match status" value="1"/>
</dbReference>
<dbReference type="RefSeq" id="WP_141610179.1">
    <property type="nucleotide sequence ID" value="NZ_VIGC02000012.1"/>
</dbReference>
<dbReference type="Gene3D" id="2.40.30.110">
    <property type="entry name" value="Aminomethyltransferase beta-barrel domains"/>
    <property type="match status" value="1"/>
</dbReference>
<dbReference type="FunCoup" id="A0A540VFV4">
    <property type="interactions" value="458"/>
</dbReference>
<dbReference type="InParanoid" id="A0A540VFV4"/>
<dbReference type="FunFam" id="2.40.30.110:FF:000003">
    <property type="entry name" value="Aminomethyltransferase"/>
    <property type="match status" value="1"/>
</dbReference>
<evidence type="ECO:0000259" key="10">
    <source>
        <dbReference type="Pfam" id="PF08669"/>
    </source>
</evidence>
<dbReference type="AlphaFoldDB" id="A0A540VFV4"/>
<keyword evidence="12" id="KW-1185">Reference proteome</keyword>
<evidence type="ECO:0000256" key="4">
    <source>
        <dbReference type="ARBA" id="ARBA00022679"/>
    </source>
</evidence>
<evidence type="ECO:0000313" key="12">
    <source>
        <dbReference type="Proteomes" id="UP000317371"/>
    </source>
</evidence>
<feature type="domain" description="Aminomethyltransferase C-terminal" evidence="10">
    <location>
        <begin position="280"/>
        <end position="358"/>
    </location>
</feature>
<organism evidence="11 12">
    <name type="scientific">Litorilinea aerophila</name>
    <dbReference type="NCBI Taxonomy" id="1204385"/>
    <lineage>
        <taxon>Bacteria</taxon>
        <taxon>Bacillati</taxon>
        <taxon>Chloroflexota</taxon>
        <taxon>Caldilineae</taxon>
        <taxon>Caldilineales</taxon>
        <taxon>Caldilineaceae</taxon>
        <taxon>Litorilinea</taxon>
    </lineage>
</organism>
<dbReference type="GO" id="GO:0008168">
    <property type="term" value="F:methyltransferase activity"/>
    <property type="evidence" value="ECO:0007669"/>
    <property type="project" value="UniProtKB-KW"/>
</dbReference>
<dbReference type="PANTHER" id="PTHR43757">
    <property type="entry name" value="AMINOMETHYLTRANSFERASE"/>
    <property type="match status" value="1"/>
</dbReference>
<proteinExistence type="inferred from homology"/>
<dbReference type="Pfam" id="PF01571">
    <property type="entry name" value="GCV_T"/>
    <property type="match status" value="1"/>
</dbReference>
<evidence type="ECO:0000256" key="2">
    <source>
        <dbReference type="ARBA" id="ARBA00012616"/>
    </source>
</evidence>
<dbReference type="InterPro" id="IPR029043">
    <property type="entry name" value="GcvT/YgfZ_C"/>
</dbReference>
<dbReference type="EMBL" id="VIGC01000012">
    <property type="protein sequence ID" value="TQE95644.1"/>
    <property type="molecule type" value="Genomic_DNA"/>
</dbReference>
<dbReference type="InterPro" id="IPR022903">
    <property type="entry name" value="GcvT_bac"/>
</dbReference>
<dbReference type="SUPFAM" id="SSF103025">
    <property type="entry name" value="Folate-binding domain"/>
    <property type="match status" value="1"/>
</dbReference>
<comment type="subunit">
    <text evidence="7">The glycine cleavage system is composed of four proteins: P, T, L and H.</text>
</comment>
<keyword evidence="4 7" id="KW-0808">Transferase</keyword>
<dbReference type="FunFam" id="4.10.1250.10:FF:000001">
    <property type="entry name" value="Aminomethyltransferase"/>
    <property type="match status" value="1"/>
</dbReference>
<evidence type="ECO:0000256" key="5">
    <source>
        <dbReference type="ARBA" id="ARBA00031395"/>
    </source>
</evidence>
<dbReference type="OrthoDB" id="9774591at2"/>
<dbReference type="Gene3D" id="4.10.1250.10">
    <property type="entry name" value="Aminomethyltransferase fragment"/>
    <property type="match status" value="1"/>
</dbReference>